<protein>
    <submittedName>
        <fullName evidence="1">1653_t:CDS:1</fullName>
    </submittedName>
</protein>
<organism evidence="1 2">
    <name type="scientific">Dentiscutata heterogama</name>
    <dbReference type="NCBI Taxonomy" id="1316150"/>
    <lineage>
        <taxon>Eukaryota</taxon>
        <taxon>Fungi</taxon>
        <taxon>Fungi incertae sedis</taxon>
        <taxon>Mucoromycota</taxon>
        <taxon>Glomeromycotina</taxon>
        <taxon>Glomeromycetes</taxon>
        <taxon>Diversisporales</taxon>
        <taxon>Gigasporaceae</taxon>
        <taxon>Dentiscutata</taxon>
    </lineage>
</organism>
<evidence type="ECO:0000313" key="1">
    <source>
        <dbReference type="EMBL" id="CAG8485067.1"/>
    </source>
</evidence>
<proteinExistence type="predicted"/>
<keyword evidence="2" id="KW-1185">Reference proteome</keyword>
<dbReference type="Proteomes" id="UP000789702">
    <property type="component" value="Unassembled WGS sequence"/>
</dbReference>
<evidence type="ECO:0000313" key="2">
    <source>
        <dbReference type="Proteomes" id="UP000789702"/>
    </source>
</evidence>
<accession>A0ACA9KQT7</accession>
<name>A0ACA9KQT7_9GLOM</name>
<dbReference type="EMBL" id="CAJVPU010001631">
    <property type="protein sequence ID" value="CAG8485067.1"/>
    <property type="molecule type" value="Genomic_DNA"/>
</dbReference>
<reference evidence="1" key="1">
    <citation type="submission" date="2021-06" db="EMBL/GenBank/DDBJ databases">
        <authorList>
            <person name="Kallberg Y."/>
            <person name="Tangrot J."/>
            <person name="Rosling A."/>
        </authorList>
    </citation>
    <scope>NUCLEOTIDE SEQUENCE</scope>
    <source>
        <strain evidence="1">IL203A</strain>
    </source>
</reference>
<comment type="caution">
    <text evidence="1">The sequence shown here is derived from an EMBL/GenBank/DDBJ whole genome shotgun (WGS) entry which is preliminary data.</text>
</comment>
<gene>
    <name evidence="1" type="ORF">DHETER_LOCUS2302</name>
</gene>
<sequence length="654" mass="73218">MSNESRKSISRSNEGEMFVQGLHPDLFLAVEPFMPNTLQEAIDRARMCEMTFARSLAVCGPATIYNTISDSAVAPPAISVQSQMPIITYHMNSQSATNASGITNNSKEQMISLLQEVVMVVKSNNSGNNTHSRPSRDRNGHPPNAPLEGECVSMSKNPSVIRIEEAYAAKRRQKNGEDQSDVSNIQLYSIMSDLQNKKADIIYAQLFQAASGVRKKALKILCPRRIVKTKFTKFCLGGSEEFYTTLMYCEARVNGEPIVLILDSGLSVNISINRLSMILMIGIHGEQKWPLGEIDRFPITVGGKTITSCAVLTIRDSDKRVKVPTEYCKPMNIADHIQKGVTIQSSGKGRNKEKLDESNDSEDESSEESSESEADSDKYEDKAFVNQEYLFSGLVGERKELSEYLKIGEMSPENERNLRNGEGIAAAESKITTVKNFPKPKKLRALRGFLGLAGFYRRRKQEKAFNELKVRLTTAPILAYPRDDKEFLLNTDMSHVALGAILAQFDDEGRECVVEYASRSTKLAEKNYTITELDALTYLNNMSNTTGRMACYIMMLQGYDFVVKHKPGKRIPNIDALSRAVVDMEKEDQSDALVLARTFAIIDELFEVRIEARENIRLYQIQEKLGNGTYKLKNNSGRVLVQAVHGNQLKPYIE</sequence>